<keyword evidence="15" id="KW-1185">Reference proteome</keyword>
<reference evidence="14 15" key="1">
    <citation type="submission" date="2019-07" db="EMBL/GenBank/DDBJ databases">
        <title>Whole genome shotgun sequence of Novosphingobium sediminis NBRC 106119.</title>
        <authorList>
            <person name="Hosoyama A."/>
            <person name="Uohara A."/>
            <person name="Ohji S."/>
            <person name="Ichikawa N."/>
        </authorList>
    </citation>
    <scope>NUCLEOTIDE SEQUENCE [LARGE SCALE GENOMIC DNA]</scope>
    <source>
        <strain evidence="14 15">NBRC 106119</strain>
    </source>
</reference>
<dbReference type="PANTHER" id="PTHR43172">
    <property type="entry name" value="ADENYLOSUCCINATE LYASE"/>
    <property type="match status" value="1"/>
</dbReference>
<dbReference type="EC" id="4.3.2.2" evidence="4 11"/>
<dbReference type="Gene3D" id="1.20.200.10">
    <property type="entry name" value="Fumarase/aspartase (Central domain)"/>
    <property type="match status" value="1"/>
</dbReference>
<dbReference type="Pfam" id="PF00206">
    <property type="entry name" value="Lyase_1"/>
    <property type="match status" value="1"/>
</dbReference>
<dbReference type="NCBIfam" id="TIGR00928">
    <property type="entry name" value="purB"/>
    <property type="match status" value="1"/>
</dbReference>
<dbReference type="Gene3D" id="1.10.40.30">
    <property type="entry name" value="Fumarase/aspartase (C-terminal domain)"/>
    <property type="match status" value="1"/>
</dbReference>
<proteinExistence type="inferred from homology"/>
<keyword evidence="6 12" id="KW-0658">Purine biosynthesis</keyword>
<dbReference type="SMART" id="SM00998">
    <property type="entry name" value="ADSL_C"/>
    <property type="match status" value="1"/>
</dbReference>
<comment type="similarity">
    <text evidence="3 12">Belongs to the lyase 1 family. Adenylosuccinate lyase subfamily.</text>
</comment>
<dbReference type="InterPro" id="IPR020557">
    <property type="entry name" value="Fumarate_lyase_CS"/>
</dbReference>
<evidence type="ECO:0000313" key="14">
    <source>
        <dbReference type="EMBL" id="GEO00022.1"/>
    </source>
</evidence>
<dbReference type="InterPro" id="IPR022761">
    <property type="entry name" value="Fumarate_lyase_N"/>
</dbReference>
<comment type="pathway">
    <text evidence="2 12">Purine metabolism; AMP biosynthesis via de novo pathway; AMP from IMP: step 2/2.</text>
</comment>
<dbReference type="Proteomes" id="UP000321464">
    <property type="component" value="Unassembled WGS sequence"/>
</dbReference>
<comment type="catalytic activity">
    <reaction evidence="8">
        <text>(2S)-2-[5-amino-1-(5-phospho-beta-D-ribosyl)imidazole-4-carboxamido]succinate = 5-amino-1-(5-phospho-beta-D-ribosyl)imidazole-4-carboxamide + fumarate</text>
        <dbReference type="Rhea" id="RHEA:23920"/>
        <dbReference type="ChEBI" id="CHEBI:29806"/>
        <dbReference type="ChEBI" id="CHEBI:58443"/>
        <dbReference type="ChEBI" id="CHEBI:58475"/>
        <dbReference type="EC" id="4.3.2.2"/>
    </reaction>
    <physiologicalReaction direction="left-to-right" evidence="8">
        <dbReference type="Rhea" id="RHEA:23921"/>
    </physiologicalReaction>
</comment>
<dbReference type="GO" id="GO:0006189">
    <property type="term" value="P:'de novo' IMP biosynthetic process"/>
    <property type="evidence" value="ECO:0007669"/>
    <property type="project" value="UniProtKB-UniPathway"/>
</dbReference>
<dbReference type="GO" id="GO:0005829">
    <property type="term" value="C:cytosol"/>
    <property type="evidence" value="ECO:0007669"/>
    <property type="project" value="TreeGrafter"/>
</dbReference>
<dbReference type="SUPFAM" id="SSF48557">
    <property type="entry name" value="L-aspartase-like"/>
    <property type="match status" value="1"/>
</dbReference>
<dbReference type="InterPro" id="IPR019468">
    <property type="entry name" value="AdenyloSucc_lyase_C"/>
</dbReference>
<dbReference type="GO" id="GO:0070626">
    <property type="term" value="F:(S)-2-(5-amino-1-(5-phospho-D-ribosyl)imidazole-4-carboxamido) succinate lyase (fumarate-forming) activity"/>
    <property type="evidence" value="ECO:0007669"/>
    <property type="project" value="TreeGrafter"/>
</dbReference>
<evidence type="ECO:0000313" key="15">
    <source>
        <dbReference type="Proteomes" id="UP000321464"/>
    </source>
</evidence>
<dbReference type="InterPro" id="IPR000362">
    <property type="entry name" value="Fumarate_lyase_fam"/>
</dbReference>
<dbReference type="EMBL" id="BJYR01000012">
    <property type="protein sequence ID" value="GEO00022.1"/>
    <property type="molecule type" value="Genomic_DNA"/>
</dbReference>
<dbReference type="PRINTS" id="PR00145">
    <property type="entry name" value="ARGSUCLYASE"/>
</dbReference>
<evidence type="ECO:0000256" key="4">
    <source>
        <dbReference type="ARBA" id="ARBA00012339"/>
    </source>
</evidence>
<evidence type="ECO:0000256" key="3">
    <source>
        <dbReference type="ARBA" id="ARBA00008273"/>
    </source>
</evidence>
<dbReference type="FunFam" id="1.20.200.10:FF:000008">
    <property type="entry name" value="Adenylosuccinate lyase"/>
    <property type="match status" value="1"/>
</dbReference>
<comment type="caution">
    <text evidence="14">The sequence shown here is derived from an EMBL/GenBank/DDBJ whole genome shotgun (WGS) entry which is preliminary data.</text>
</comment>
<dbReference type="Pfam" id="PF10397">
    <property type="entry name" value="ADSL_C"/>
    <property type="match status" value="1"/>
</dbReference>
<name>A0A512AJZ0_9SPHN</name>
<dbReference type="GO" id="GO:0044208">
    <property type="term" value="P:'de novo' AMP biosynthetic process"/>
    <property type="evidence" value="ECO:0007669"/>
    <property type="project" value="UniProtKB-UniPathway"/>
</dbReference>
<sequence length="437" mass="48488">MVPRYARPAMTAIWEPEARYRIWFEIEAYATEKLGELGVVPPSAAKALWDWWATNPKIDVAAIDAIEAVTKHDVIAFLDWVAKEVGPEARFMHQGMTSSDVLDTTLNVQLTQAADLLIADLDALLEAIKRRAMEHKYTPTIGRSHGIHAEPTTFGLKLAQAYAEFDRCRARLVAARAEVATCAISGAVGTFANIDPAVEAHVAEKLGLSVEPVSTQVIPRDRHAMFFAVLGVIASSIERLATEVRHLQRTEVLEAEEYFSPGQKGSSAMPHKRNPVLTENLTGLARVVRSAVTPALENVALWHERDISHSSVERYIGPDATITLDFALGRLTSVIDKLLIYPERMQKNLDRMGGLVHSQRVLLALTQAGLTRDDSYRLVQRNAMQVWQSDGQLSLLELLKADPEVSAVMSAQELEDKFNLDYHFKGVDTIFARVFGE</sequence>
<dbReference type="InterPro" id="IPR008948">
    <property type="entry name" value="L-Aspartase-like"/>
</dbReference>
<dbReference type="UniPathway" id="UPA00074">
    <property type="reaction ID" value="UER00132"/>
</dbReference>
<evidence type="ECO:0000256" key="5">
    <source>
        <dbReference type="ARBA" id="ARBA00017058"/>
    </source>
</evidence>
<evidence type="ECO:0000256" key="8">
    <source>
        <dbReference type="ARBA" id="ARBA00024477"/>
    </source>
</evidence>
<dbReference type="Gene3D" id="1.10.275.10">
    <property type="entry name" value="Fumarase/aspartase (N-terminal domain)"/>
    <property type="match status" value="1"/>
</dbReference>
<dbReference type="GO" id="GO:0004018">
    <property type="term" value="F:N6-(1,2-dicarboxyethyl)AMP AMP-lyase (fumarate-forming) activity"/>
    <property type="evidence" value="ECO:0007669"/>
    <property type="project" value="UniProtKB-UniRule"/>
</dbReference>
<gene>
    <name evidence="14" type="ORF">NSE01_18540</name>
</gene>
<evidence type="ECO:0000256" key="10">
    <source>
        <dbReference type="ARBA" id="ARBA00049115"/>
    </source>
</evidence>
<dbReference type="InterPro" id="IPR024083">
    <property type="entry name" value="Fumarase/histidase_N"/>
</dbReference>
<dbReference type="InterPro" id="IPR004769">
    <property type="entry name" value="Pur_lyase"/>
</dbReference>
<evidence type="ECO:0000256" key="6">
    <source>
        <dbReference type="ARBA" id="ARBA00022755"/>
    </source>
</evidence>
<dbReference type="PROSITE" id="PS00163">
    <property type="entry name" value="FUMARATE_LYASES"/>
    <property type="match status" value="1"/>
</dbReference>
<evidence type="ECO:0000256" key="12">
    <source>
        <dbReference type="RuleBase" id="RU361172"/>
    </source>
</evidence>
<protein>
    <recommendedName>
        <fullName evidence="5 11">Adenylosuccinate lyase</fullName>
        <shortName evidence="12">ASL</shortName>
        <ecNumber evidence="4 11">4.3.2.2</ecNumber>
    </recommendedName>
    <alternativeName>
        <fullName evidence="9 12">Adenylosuccinase</fullName>
    </alternativeName>
</protein>
<evidence type="ECO:0000256" key="11">
    <source>
        <dbReference type="NCBIfam" id="TIGR00928"/>
    </source>
</evidence>
<dbReference type="OrthoDB" id="9768878at2"/>
<keyword evidence="7 12" id="KW-0456">Lyase</keyword>
<evidence type="ECO:0000256" key="9">
    <source>
        <dbReference type="ARBA" id="ARBA00030717"/>
    </source>
</evidence>
<accession>A0A512AJZ0</accession>
<dbReference type="RefSeq" id="WP_147159336.1">
    <property type="nucleotide sequence ID" value="NZ_BJYR01000012.1"/>
</dbReference>
<organism evidence="14 15">
    <name type="scientific">Novosphingobium sediminis</name>
    <dbReference type="NCBI Taxonomy" id="707214"/>
    <lineage>
        <taxon>Bacteria</taxon>
        <taxon>Pseudomonadati</taxon>
        <taxon>Pseudomonadota</taxon>
        <taxon>Alphaproteobacteria</taxon>
        <taxon>Sphingomonadales</taxon>
        <taxon>Sphingomonadaceae</taxon>
        <taxon>Novosphingobium</taxon>
    </lineage>
</organism>
<dbReference type="AlphaFoldDB" id="A0A512AJZ0"/>
<dbReference type="CDD" id="cd01360">
    <property type="entry name" value="Adenylsuccinate_lyase_1"/>
    <property type="match status" value="1"/>
</dbReference>
<evidence type="ECO:0000256" key="2">
    <source>
        <dbReference type="ARBA" id="ARBA00004734"/>
    </source>
</evidence>
<comment type="pathway">
    <text evidence="1 12">Purine metabolism; IMP biosynthesis via de novo pathway; 5-amino-1-(5-phospho-D-ribosyl)imidazole-4-carboxamide from 5-amino-1-(5-phospho-D-ribosyl)imidazole-4-carboxylate: step 2/2.</text>
</comment>
<evidence type="ECO:0000256" key="1">
    <source>
        <dbReference type="ARBA" id="ARBA00004706"/>
    </source>
</evidence>
<evidence type="ECO:0000256" key="7">
    <source>
        <dbReference type="ARBA" id="ARBA00023239"/>
    </source>
</evidence>
<comment type="catalytic activity">
    <reaction evidence="10">
        <text>N(6)-(1,2-dicarboxyethyl)-AMP = fumarate + AMP</text>
        <dbReference type="Rhea" id="RHEA:16853"/>
        <dbReference type="ChEBI" id="CHEBI:29806"/>
        <dbReference type="ChEBI" id="CHEBI:57567"/>
        <dbReference type="ChEBI" id="CHEBI:456215"/>
        <dbReference type="EC" id="4.3.2.2"/>
    </reaction>
    <physiologicalReaction direction="left-to-right" evidence="10">
        <dbReference type="Rhea" id="RHEA:16854"/>
    </physiologicalReaction>
</comment>
<dbReference type="FunFam" id="1.10.40.30:FF:000007">
    <property type="entry name" value="Adenylosuccinate lyase"/>
    <property type="match status" value="1"/>
</dbReference>
<dbReference type="UniPathway" id="UPA00075">
    <property type="reaction ID" value="UER00336"/>
</dbReference>
<dbReference type="PANTHER" id="PTHR43172:SF1">
    <property type="entry name" value="ADENYLOSUCCINATE LYASE"/>
    <property type="match status" value="1"/>
</dbReference>
<feature type="domain" description="Adenylosuccinate lyase C-terminal" evidence="13">
    <location>
        <begin position="353"/>
        <end position="435"/>
    </location>
</feature>
<evidence type="ECO:0000259" key="13">
    <source>
        <dbReference type="SMART" id="SM00998"/>
    </source>
</evidence>
<dbReference type="PRINTS" id="PR00149">
    <property type="entry name" value="FUMRATELYASE"/>
</dbReference>